<dbReference type="RefSeq" id="WP_390223768.1">
    <property type="nucleotide sequence ID" value="NZ_JBHTAA010000005.1"/>
</dbReference>
<protein>
    <submittedName>
        <fullName evidence="1">HTH domain-containing protein</fullName>
    </submittedName>
</protein>
<dbReference type="Proteomes" id="UP001596481">
    <property type="component" value="Unassembled WGS sequence"/>
</dbReference>
<evidence type="ECO:0000313" key="2">
    <source>
        <dbReference type="Proteomes" id="UP001596481"/>
    </source>
</evidence>
<organism evidence="1 2">
    <name type="scientific">Haloferax namakaokahaiae</name>
    <dbReference type="NCBI Taxonomy" id="1748331"/>
    <lineage>
        <taxon>Archaea</taxon>
        <taxon>Methanobacteriati</taxon>
        <taxon>Methanobacteriota</taxon>
        <taxon>Stenosarchaea group</taxon>
        <taxon>Halobacteria</taxon>
        <taxon>Halobacteriales</taxon>
        <taxon>Haloferacaceae</taxon>
        <taxon>Haloferax</taxon>
    </lineage>
</organism>
<reference evidence="1 2" key="1">
    <citation type="journal article" date="2019" name="Int. J. Syst. Evol. Microbiol.">
        <title>The Global Catalogue of Microorganisms (GCM) 10K type strain sequencing project: providing services to taxonomists for standard genome sequencing and annotation.</title>
        <authorList>
            <consortium name="The Broad Institute Genomics Platform"/>
            <consortium name="The Broad Institute Genome Sequencing Center for Infectious Disease"/>
            <person name="Wu L."/>
            <person name="Ma J."/>
        </authorList>
    </citation>
    <scope>NUCLEOTIDE SEQUENCE [LARGE SCALE GENOMIC DNA]</scope>
    <source>
        <strain evidence="1 2">DSM 29988</strain>
    </source>
</reference>
<dbReference type="InterPro" id="IPR046783">
    <property type="entry name" value="HTH_63"/>
</dbReference>
<keyword evidence="2" id="KW-1185">Reference proteome</keyword>
<name>A0ABD5ZG81_9EURY</name>
<sequence>MLATDTGVLDEGPRDTPRPIRIELWILDGERGEFESVLDRLDAYVHRGIIDHYSVETWSRFVDLSGNLSYRELRIRDHLDVYARWAVMHGQPLPGLGDPVVRGVGRMGPERLTRRVPRAVMAEYETEVLRSVTACEEGVGSLLDRLCELDHDCSRRETSSSLSA</sequence>
<proteinExistence type="predicted"/>
<gene>
    <name evidence="1" type="ORF">ACFQJC_12005</name>
</gene>
<dbReference type="AlphaFoldDB" id="A0ABD5ZG81"/>
<dbReference type="Pfam" id="PF20575">
    <property type="entry name" value="HTH_63"/>
    <property type="match status" value="1"/>
</dbReference>
<comment type="caution">
    <text evidence="1">The sequence shown here is derived from an EMBL/GenBank/DDBJ whole genome shotgun (WGS) entry which is preliminary data.</text>
</comment>
<dbReference type="EMBL" id="JBHTAA010000005">
    <property type="protein sequence ID" value="MFC7204241.1"/>
    <property type="molecule type" value="Genomic_DNA"/>
</dbReference>
<evidence type="ECO:0000313" key="1">
    <source>
        <dbReference type="EMBL" id="MFC7204241.1"/>
    </source>
</evidence>
<accession>A0ABD5ZG81</accession>